<organism evidence="5 6">
    <name type="scientific">Vasconcelosia minhoensis LEGE 07310</name>
    <dbReference type="NCBI Taxonomy" id="915328"/>
    <lineage>
        <taxon>Bacteria</taxon>
        <taxon>Bacillati</taxon>
        <taxon>Cyanobacteriota</taxon>
        <taxon>Cyanophyceae</taxon>
        <taxon>Nodosilineales</taxon>
        <taxon>Cymatolegaceae</taxon>
        <taxon>Vasconcelosia</taxon>
        <taxon>Vasconcelosia minhoensis</taxon>
    </lineage>
</organism>
<evidence type="ECO:0000256" key="1">
    <source>
        <dbReference type="ARBA" id="ARBA00008059"/>
    </source>
</evidence>
<dbReference type="EMBL" id="JADEXG010000084">
    <property type="protein sequence ID" value="MBE9080105.1"/>
    <property type="molecule type" value="Genomic_DNA"/>
</dbReference>
<comment type="caution">
    <text evidence="5">The sequence shown here is derived from an EMBL/GenBank/DDBJ whole genome shotgun (WGS) entry which is preliminary data.</text>
</comment>
<dbReference type="Gene3D" id="3.40.50.300">
    <property type="entry name" value="P-loop containing nucleotide triphosphate hydrolases"/>
    <property type="match status" value="1"/>
</dbReference>
<evidence type="ECO:0000313" key="6">
    <source>
        <dbReference type="Proteomes" id="UP000636505"/>
    </source>
</evidence>
<keyword evidence="2" id="KW-0547">Nucleotide-binding</keyword>
<dbReference type="Pfam" id="PF01695">
    <property type="entry name" value="IstB_IS21"/>
    <property type="match status" value="1"/>
</dbReference>
<dbReference type="InterPro" id="IPR003593">
    <property type="entry name" value="AAA+_ATPase"/>
</dbReference>
<dbReference type="AlphaFoldDB" id="A0A8J7DPQ6"/>
<dbReference type="InterPro" id="IPR047661">
    <property type="entry name" value="IstB"/>
</dbReference>
<dbReference type="GO" id="GO:0006260">
    <property type="term" value="P:DNA replication"/>
    <property type="evidence" value="ECO:0007669"/>
    <property type="project" value="TreeGrafter"/>
</dbReference>
<dbReference type="InterPro" id="IPR002611">
    <property type="entry name" value="IstB_ATP-bd"/>
</dbReference>
<dbReference type="RefSeq" id="WP_193911744.1">
    <property type="nucleotide sequence ID" value="NZ_JADEXG010000084.1"/>
</dbReference>
<accession>A0A8J7DPQ6</accession>
<dbReference type="NCBIfam" id="NF038214">
    <property type="entry name" value="IS21_help_AAA"/>
    <property type="match status" value="1"/>
</dbReference>
<evidence type="ECO:0000256" key="2">
    <source>
        <dbReference type="ARBA" id="ARBA00022741"/>
    </source>
</evidence>
<proteinExistence type="inferred from homology"/>
<dbReference type="SUPFAM" id="SSF52540">
    <property type="entry name" value="P-loop containing nucleoside triphosphate hydrolases"/>
    <property type="match status" value="1"/>
</dbReference>
<feature type="domain" description="AAA+ ATPase" evidence="4">
    <location>
        <begin position="96"/>
        <end position="228"/>
    </location>
</feature>
<dbReference type="PANTHER" id="PTHR30050">
    <property type="entry name" value="CHROMOSOMAL REPLICATION INITIATOR PROTEIN DNAA"/>
    <property type="match status" value="1"/>
</dbReference>
<gene>
    <name evidence="5" type="ORF">IQ241_22900</name>
</gene>
<keyword evidence="3 5" id="KW-0067">ATP-binding</keyword>
<dbReference type="SMART" id="SM00382">
    <property type="entry name" value="AAA"/>
    <property type="match status" value="1"/>
</dbReference>
<dbReference type="CDD" id="cd00009">
    <property type="entry name" value="AAA"/>
    <property type="match status" value="1"/>
</dbReference>
<evidence type="ECO:0000259" key="4">
    <source>
        <dbReference type="SMART" id="SM00382"/>
    </source>
</evidence>
<sequence length="251" mass="28913">MQQTIDQLKALKLNGLLESWSEQHAQPTYHDLSFDDRFALLVEREFLRRQQQRLNRRLKQAQLFVGASLAEVDFQVPRGLKKAQFLEWAQGQWVVQPLNLIIVGPTGTGKTFLACSLADQLCKLGHSVRYFKTAELICELKFAKADGSFPKFRKHLAALDLVILDEWLRDPLSANDAREILDFLDDRYRRAACLFASQFPISDWHQKVHEPTLADAILDRIVHDSLRLILRGESMRKLTSQLEPPHPCQQT</sequence>
<name>A0A8J7DPQ6_9CYAN</name>
<dbReference type="PANTHER" id="PTHR30050:SF4">
    <property type="entry name" value="ATP-BINDING PROTEIN RV3427C IN INSERTION SEQUENCE-RELATED"/>
    <property type="match status" value="1"/>
</dbReference>
<keyword evidence="6" id="KW-1185">Reference proteome</keyword>
<reference evidence="5" key="1">
    <citation type="submission" date="2020-10" db="EMBL/GenBank/DDBJ databases">
        <authorList>
            <person name="Castelo-Branco R."/>
            <person name="Eusebio N."/>
            <person name="Adriana R."/>
            <person name="Vieira A."/>
            <person name="Brugerolle De Fraissinette N."/>
            <person name="Rezende De Castro R."/>
            <person name="Schneider M.P."/>
            <person name="Vasconcelos V."/>
            <person name="Leao P.N."/>
        </authorList>
    </citation>
    <scope>NUCLEOTIDE SEQUENCE</scope>
    <source>
        <strain evidence="5">LEGE 07310</strain>
    </source>
</reference>
<dbReference type="Proteomes" id="UP000636505">
    <property type="component" value="Unassembled WGS sequence"/>
</dbReference>
<dbReference type="GO" id="GO:0005524">
    <property type="term" value="F:ATP binding"/>
    <property type="evidence" value="ECO:0007669"/>
    <property type="project" value="UniProtKB-KW"/>
</dbReference>
<dbReference type="InterPro" id="IPR028350">
    <property type="entry name" value="DNAC/IstB-like"/>
</dbReference>
<dbReference type="PIRSF" id="PIRSF003073">
    <property type="entry name" value="DNAC_TnpB_IstB"/>
    <property type="match status" value="1"/>
</dbReference>
<evidence type="ECO:0000313" key="5">
    <source>
        <dbReference type="EMBL" id="MBE9080105.1"/>
    </source>
</evidence>
<comment type="similarity">
    <text evidence="1">Belongs to the IS21/IS1162 putative ATP-binding protein family.</text>
</comment>
<evidence type="ECO:0000256" key="3">
    <source>
        <dbReference type="ARBA" id="ARBA00022840"/>
    </source>
</evidence>
<protein>
    <submittedName>
        <fullName evidence="5">ATP-binding protein</fullName>
    </submittedName>
</protein>
<dbReference type="InterPro" id="IPR027417">
    <property type="entry name" value="P-loop_NTPase"/>
</dbReference>